<keyword evidence="1" id="KW-0175">Coiled coil</keyword>
<sequence length="117" mass="13191">MGQPHSKTSSTKRKDHAEGVGQLVFYWIAGTGLWLWALFAVASSSTGIGPLLSSVMAEKEAKKTLVRIQERVADLNHRVAALRTDPFEMERQAREREHRLRPGEILVLPRADEEQSR</sequence>
<feature type="compositionally biased region" description="Basic and acidic residues" evidence="2">
    <location>
        <begin position="93"/>
        <end position="102"/>
    </location>
</feature>
<organism evidence="3 4">
    <name type="scientific">Leptospirillum ferrodiazotrophum</name>
    <dbReference type="NCBI Taxonomy" id="412449"/>
    <lineage>
        <taxon>Bacteria</taxon>
        <taxon>Pseudomonadati</taxon>
        <taxon>Nitrospirota</taxon>
        <taxon>Nitrospiria</taxon>
        <taxon>Nitrospirales</taxon>
        <taxon>Nitrospiraceae</taxon>
        <taxon>Leptospirillum</taxon>
    </lineage>
</organism>
<gene>
    <name evidence="3" type="ORF">UBAL3_74420033</name>
</gene>
<protein>
    <recommendedName>
        <fullName evidence="5">Septum formation initiator</fullName>
    </recommendedName>
</protein>
<evidence type="ECO:0000313" key="3">
    <source>
        <dbReference type="EMBL" id="EES53576.1"/>
    </source>
</evidence>
<name>C6HUW5_9BACT</name>
<feature type="region of interest" description="Disordered" evidence="2">
    <location>
        <begin position="93"/>
        <end position="117"/>
    </location>
</feature>
<evidence type="ECO:0000256" key="1">
    <source>
        <dbReference type="SAM" id="Coils"/>
    </source>
</evidence>
<accession>C6HUW5</accession>
<reference evidence="3 4" key="1">
    <citation type="journal article" date="2009" name="Appl. Environ. Microbiol.">
        <title>Community genomic and proteomic analyses of chemoautotrophic iron-oxidizing "Leptospirillum rubarum" (Group II) and "Leptospirillum ferrodiazotrophum" (Group III) bacteria in acid mine drainage biofilms.</title>
        <authorList>
            <person name="Goltsman D.S."/>
            <person name="Denef V.J."/>
            <person name="Singer S.W."/>
            <person name="VerBerkmoes N.C."/>
            <person name="Lefsrud M."/>
            <person name="Mueller R.S."/>
            <person name="Dick G.J."/>
            <person name="Sun C.L."/>
            <person name="Wheeler K.E."/>
            <person name="Zemla A."/>
            <person name="Baker B.J."/>
            <person name="Hauser L."/>
            <person name="Land M."/>
            <person name="Shah M.B."/>
            <person name="Thelen M.P."/>
            <person name="Hettich R.L."/>
            <person name="Banfield J.F."/>
        </authorList>
    </citation>
    <scope>NUCLEOTIDE SEQUENCE [LARGE SCALE GENOMIC DNA]</scope>
</reference>
<dbReference type="Proteomes" id="UP000009374">
    <property type="component" value="Unassembled WGS sequence"/>
</dbReference>
<evidence type="ECO:0000313" key="4">
    <source>
        <dbReference type="Proteomes" id="UP000009374"/>
    </source>
</evidence>
<dbReference type="AlphaFoldDB" id="C6HUW5"/>
<evidence type="ECO:0008006" key="5">
    <source>
        <dbReference type="Google" id="ProtNLM"/>
    </source>
</evidence>
<dbReference type="EMBL" id="GG693859">
    <property type="protein sequence ID" value="EES53576.1"/>
    <property type="molecule type" value="Genomic_DNA"/>
</dbReference>
<keyword evidence="4" id="KW-1185">Reference proteome</keyword>
<evidence type="ECO:0000256" key="2">
    <source>
        <dbReference type="SAM" id="MobiDB-lite"/>
    </source>
</evidence>
<feature type="coiled-coil region" evidence="1">
    <location>
        <begin position="58"/>
        <end position="85"/>
    </location>
</feature>
<proteinExistence type="predicted"/>